<dbReference type="AlphaFoldDB" id="A0A6M0H667"/>
<dbReference type="Proteomes" id="UP000481872">
    <property type="component" value="Unassembled WGS sequence"/>
</dbReference>
<dbReference type="EMBL" id="JAAGPU010000037">
    <property type="protein sequence ID" value="NEU06226.1"/>
    <property type="molecule type" value="Genomic_DNA"/>
</dbReference>
<evidence type="ECO:0000313" key="3">
    <source>
        <dbReference type="EMBL" id="NEU06226.1"/>
    </source>
</evidence>
<proteinExistence type="predicted"/>
<dbReference type="RefSeq" id="WP_061994556.1">
    <property type="nucleotide sequence ID" value="NZ_JAAGPU010000037.1"/>
</dbReference>
<organism evidence="3 4">
    <name type="scientific">Clostridium senegalense</name>
    <dbReference type="NCBI Taxonomy" id="1465809"/>
    <lineage>
        <taxon>Bacteria</taxon>
        <taxon>Bacillati</taxon>
        <taxon>Bacillota</taxon>
        <taxon>Clostridia</taxon>
        <taxon>Eubacteriales</taxon>
        <taxon>Clostridiaceae</taxon>
        <taxon>Clostridium</taxon>
    </lineage>
</organism>
<dbReference type="SUPFAM" id="SSF116734">
    <property type="entry name" value="DNA methylase specificity domain"/>
    <property type="match status" value="1"/>
</dbReference>
<evidence type="ECO:0000313" key="4">
    <source>
        <dbReference type="Proteomes" id="UP000481872"/>
    </source>
</evidence>
<keyword evidence="4" id="KW-1185">Reference proteome</keyword>
<dbReference type="InterPro" id="IPR044946">
    <property type="entry name" value="Restrct_endonuc_typeI_TRD_sf"/>
</dbReference>
<evidence type="ECO:0000256" key="2">
    <source>
        <dbReference type="ARBA" id="ARBA00023125"/>
    </source>
</evidence>
<evidence type="ECO:0000256" key="1">
    <source>
        <dbReference type="ARBA" id="ARBA00022747"/>
    </source>
</evidence>
<gene>
    <name evidence="3" type="ORF">G3M99_15485</name>
</gene>
<protein>
    <submittedName>
        <fullName evidence="3">Uncharacterized protein</fullName>
    </submittedName>
</protein>
<name>A0A6M0H667_9CLOT</name>
<dbReference type="GO" id="GO:0009307">
    <property type="term" value="P:DNA restriction-modification system"/>
    <property type="evidence" value="ECO:0007669"/>
    <property type="project" value="UniProtKB-KW"/>
</dbReference>
<reference evidence="3 4" key="1">
    <citation type="submission" date="2020-02" db="EMBL/GenBank/DDBJ databases">
        <title>Genome assembly of a novel Clostridium senegalense strain.</title>
        <authorList>
            <person name="Gupta T.B."/>
            <person name="Jauregui R."/>
            <person name="Maclean P."/>
            <person name="Nawarathana A."/>
            <person name="Brightwell G."/>
        </authorList>
    </citation>
    <scope>NUCLEOTIDE SEQUENCE [LARGE SCALE GENOMIC DNA]</scope>
    <source>
        <strain evidence="3 4">AGRFS4</strain>
    </source>
</reference>
<dbReference type="GO" id="GO:0003677">
    <property type="term" value="F:DNA binding"/>
    <property type="evidence" value="ECO:0007669"/>
    <property type="project" value="UniProtKB-KW"/>
</dbReference>
<sequence>MEINSETCYLYQIAEVSPYKKNLINKNIKKYKLVNPDCVDCKMQKIVNNGEITSEDIDDDVIIANKGDIIISLKQNFRENELCVALVEEENMLVSQDFFIITPKEKENSEKILTLFRDEYVVSQIKPLYTGDEYFHINIQEIKNIQLPR</sequence>
<comment type="caution">
    <text evidence="3">The sequence shown here is derived from an EMBL/GenBank/DDBJ whole genome shotgun (WGS) entry which is preliminary data.</text>
</comment>
<dbReference type="Gene3D" id="3.90.220.20">
    <property type="entry name" value="DNA methylase specificity domains"/>
    <property type="match status" value="1"/>
</dbReference>
<keyword evidence="2" id="KW-0238">DNA-binding</keyword>
<accession>A0A6M0H667</accession>
<keyword evidence="1" id="KW-0680">Restriction system</keyword>